<dbReference type="GO" id="GO:0016757">
    <property type="term" value="F:glycosyltransferase activity"/>
    <property type="evidence" value="ECO:0007669"/>
    <property type="project" value="UniProtKB-KW"/>
</dbReference>
<gene>
    <name evidence="6" type="ORF">ENU08_05040</name>
    <name evidence="5" type="ORF">ENU41_07240</name>
</gene>
<keyword evidence="2 6" id="KW-0808">Transferase</keyword>
<protein>
    <submittedName>
        <fullName evidence="6">Glycosyltransferase</fullName>
    </submittedName>
</protein>
<accession>A0A7C4NP79</accession>
<organism evidence="6">
    <name type="scientific">Ignisphaera aggregans</name>
    <dbReference type="NCBI Taxonomy" id="334771"/>
    <lineage>
        <taxon>Archaea</taxon>
        <taxon>Thermoproteota</taxon>
        <taxon>Thermoprotei</taxon>
        <taxon>Desulfurococcales</taxon>
        <taxon>Desulfurococcaceae</taxon>
        <taxon>Ignisphaera</taxon>
    </lineage>
</organism>
<comment type="caution">
    <text evidence="6">The sequence shown here is derived from an EMBL/GenBank/DDBJ whole genome shotgun (WGS) entry which is preliminary data.</text>
</comment>
<dbReference type="PANTHER" id="PTHR45825:SF11">
    <property type="entry name" value="ALPHA AMYLASE DOMAIN-CONTAINING PROTEIN"/>
    <property type="match status" value="1"/>
</dbReference>
<dbReference type="AlphaFoldDB" id="A0A7C4NP79"/>
<proteinExistence type="predicted"/>
<sequence>MYSPHHIRRIWILTFEFSGIAKVGGLGEVIPLIARELTKKGYDVVIVMPSHGITPHGFKELDLECQGSRYGVDGVEYPYDLGFLEGVVEGVKVVLVKGKSYRTSMVLDVWPPYSYVSEKACLLARAVHCLAKRFGYPDIIHANDWHSAVAAALLKIDAELRGYALPVLYQIHLRGSPSYPWHYASEHWCGLPDTMQRIWATTKHIFMHTKDLWDSCWGNIECFIVKLADTIATVSKSELELLVRDYGEWIRGKTCYSYNSTSWSIKEVEENALKLYNTKRRGEIRWRLVNELLQKFTTWGYLNLTDNEVLVISSGRLTPQKGFDVLLHAAKLLPPSIKVIVLGRRVGDESYEHYLRNLLNEVWGKTIIIVDDVEQTLYQLLIYSSHVYSLSSRYEPFGISGIEALALGTPIVVSNIGGLGEYVSDLRVNPLGVGIKVQQDNVTELAMAIQSLGYLVYYSETGKGIDKIVFRELRDLALREHKFGEKLRDITVAYVDMIFRPEHTANSTLACYELARQMAFYRANA</sequence>
<dbReference type="InterPro" id="IPR013534">
    <property type="entry name" value="Starch_synth_cat_dom"/>
</dbReference>
<feature type="domain" description="Glycosyl transferase family 1" evidence="3">
    <location>
        <begin position="305"/>
        <end position="452"/>
    </location>
</feature>
<evidence type="ECO:0000256" key="2">
    <source>
        <dbReference type="ARBA" id="ARBA00022679"/>
    </source>
</evidence>
<dbReference type="EMBL" id="DTCK01000041">
    <property type="protein sequence ID" value="HGQ36450.1"/>
    <property type="molecule type" value="Genomic_DNA"/>
</dbReference>
<evidence type="ECO:0000313" key="6">
    <source>
        <dbReference type="EMBL" id="HGQ64591.1"/>
    </source>
</evidence>
<evidence type="ECO:0000259" key="3">
    <source>
        <dbReference type="Pfam" id="PF00534"/>
    </source>
</evidence>
<dbReference type="PANTHER" id="PTHR45825">
    <property type="entry name" value="GRANULE-BOUND STARCH SYNTHASE 1, CHLOROPLASTIC/AMYLOPLASTIC"/>
    <property type="match status" value="1"/>
</dbReference>
<name>A0A7C4NP79_9CREN</name>
<dbReference type="Pfam" id="PF00534">
    <property type="entry name" value="Glycos_transf_1"/>
    <property type="match status" value="1"/>
</dbReference>
<evidence type="ECO:0000313" key="5">
    <source>
        <dbReference type="EMBL" id="HGQ36450.1"/>
    </source>
</evidence>
<evidence type="ECO:0000256" key="1">
    <source>
        <dbReference type="ARBA" id="ARBA00022676"/>
    </source>
</evidence>
<dbReference type="EMBL" id="DTBD01000040">
    <property type="protein sequence ID" value="HGQ64591.1"/>
    <property type="molecule type" value="Genomic_DNA"/>
</dbReference>
<dbReference type="InterPro" id="IPR001296">
    <property type="entry name" value="Glyco_trans_1"/>
</dbReference>
<dbReference type="Gene3D" id="3.40.50.2000">
    <property type="entry name" value="Glycogen Phosphorylase B"/>
    <property type="match status" value="2"/>
</dbReference>
<feature type="domain" description="Starch synthase catalytic" evidence="4">
    <location>
        <begin position="9"/>
        <end position="240"/>
    </location>
</feature>
<keyword evidence="1" id="KW-0328">Glycosyltransferase</keyword>
<reference evidence="6" key="1">
    <citation type="journal article" date="2020" name="mSystems">
        <title>Genome- and Community-Level Interaction Insights into Carbon Utilization and Element Cycling Functions of Hydrothermarchaeota in Hydrothermal Sediment.</title>
        <authorList>
            <person name="Zhou Z."/>
            <person name="Liu Y."/>
            <person name="Xu W."/>
            <person name="Pan J."/>
            <person name="Luo Z.H."/>
            <person name="Li M."/>
        </authorList>
    </citation>
    <scope>NUCLEOTIDE SEQUENCE [LARGE SCALE GENOMIC DNA]</scope>
    <source>
        <strain evidence="6">SpSt-637</strain>
        <strain evidence="5">SpSt-667</strain>
    </source>
</reference>
<evidence type="ECO:0000259" key="4">
    <source>
        <dbReference type="Pfam" id="PF08323"/>
    </source>
</evidence>
<dbReference type="SUPFAM" id="SSF53756">
    <property type="entry name" value="UDP-Glycosyltransferase/glycogen phosphorylase"/>
    <property type="match status" value="1"/>
</dbReference>
<dbReference type="Pfam" id="PF08323">
    <property type="entry name" value="Glyco_transf_5"/>
    <property type="match status" value="1"/>
</dbReference>